<keyword evidence="1" id="KW-1133">Transmembrane helix</keyword>
<dbReference type="AlphaFoldDB" id="A0A6J7CMY2"/>
<evidence type="ECO:0000259" key="2">
    <source>
        <dbReference type="Pfam" id="PF10081"/>
    </source>
</evidence>
<reference evidence="3" key="1">
    <citation type="submission" date="2020-05" db="EMBL/GenBank/DDBJ databases">
        <authorList>
            <person name="Chiriac C."/>
            <person name="Salcher M."/>
            <person name="Ghai R."/>
            <person name="Kavagutti S V."/>
        </authorList>
    </citation>
    <scope>NUCLEOTIDE SEQUENCE</scope>
</reference>
<accession>A0A6J7CMY2</accession>
<feature type="transmembrane region" description="Helical" evidence="1">
    <location>
        <begin position="72"/>
        <end position="94"/>
    </location>
</feature>
<proteinExistence type="predicted"/>
<protein>
    <submittedName>
        <fullName evidence="3">Unannotated protein</fullName>
    </submittedName>
</protein>
<evidence type="ECO:0000256" key="1">
    <source>
        <dbReference type="SAM" id="Phobius"/>
    </source>
</evidence>
<organism evidence="3">
    <name type="scientific">freshwater metagenome</name>
    <dbReference type="NCBI Taxonomy" id="449393"/>
    <lineage>
        <taxon>unclassified sequences</taxon>
        <taxon>metagenomes</taxon>
        <taxon>ecological metagenomes</taxon>
    </lineage>
</organism>
<dbReference type="EMBL" id="CAFBLS010000005">
    <property type="protein sequence ID" value="CAB4858365.1"/>
    <property type="molecule type" value="Genomic_DNA"/>
</dbReference>
<name>A0A6J7CMY2_9ZZZZ</name>
<evidence type="ECO:0000313" key="3">
    <source>
        <dbReference type="EMBL" id="CAB4858365.1"/>
    </source>
</evidence>
<dbReference type="InterPro" id="IPR027787">
    <property type="entry name" value="Alpha/beta-hydrolase_catalytic"/>
</dbReference>
<keyword evidence="1" id="KW-0472">Membrane</keyword>
<sequence length="461" mass="47306">MKPSVVGLTAGIAVGAGVAVLSRGATLVPWPSRVRAAFPVVLGGMVGASAGLKVGIGASLARAAAGKGPGPVTTVAPILIGAGVAAGTAAAVAYGRDVLLARMAEEGRGLDPGFATPPLAETVSGSALSVVSVAELGREGARFVGTATTAADVRAVTGLEQVKAPVRVFVGVDAAQTVEQRVGLAMAELRRTGAFDRSALLVQAPAGSGYANATPVDVLEILTLGDCAAVAIGYGLLPSFLSLGKVAVAARTQRLLLEAIRDEVSIRHAAPRILLYGESLGAKVQEAAVPAGPLDLDGYGVAAALWVGTPGGRDADVFHALCAAESITVDRPEQIPADLPSPRPRVWFLEHDGDPVVRFRPALLLNRPAWLPTDGTRGRNIPASMTWMPGITWAQAMVDTFFATNIKPGDFQSLGHDYRADLGAVVTAAYDLPIDAPTAGRLDERLRSIEVDRAARISAPA</sequence>
<feature type="transmembrane region" description="Helical" evidence="1">
    <location>
        <begin position="40"/>
        <end position="60"/>
    </location>
</feature>
<dbReference type="Pfam" id="PF10081">
    <property type="entry name" value="Abhydrolase_9"/>
    <property type="match status" value="2"/>
</dbReference>
<feature type="domain" description="Alpha/beta-hydrolase catalytic" evidence="2">
    <location>
        <begin position="341"/>
        <end position="423"/>
    </location>
</feature>
<keyword evidence="1" id="KW-0812">Transmembrane</keyword>
<gene>
    <name evidence="3" type="ORF">UFOPK3402_00079</name>
</gene>
<feature type="domain" description="Alpha/beta-hydrolase catalytic" evidence="2">
    <location>
        <begin position="166"/>
        <end position="311"/>
    </location>
</feature>